<proteinExistence type="predicted"/>
<feature type="region of interest" description="Disordered" evidence="1">
    <location>
        <begin position="288"/>
        <end position="322"/>
    </location>
</feature>
<evidence type="ECO:0000256" key="1">
    <source>
        <dbReference type="SAM" id="MobiDB-lite"/>
    </source>
</evidence>
<dbReference type="KEGG" id="lenr:94170064"/>
<comment type="caution">
    <text evidence="2">The sequence shown here is derived from an EMBL/GenBank/DDBJ whole genome shotgun (WGS) entry which is preliminary data.</text>
</comment>
<feature type="compositionally biased region" description="Low complexity" evidence="1">
    <location>
        <begin position="548"/>
        <end position="565"/>
    </location>
</feature>
<organism evidence="2 3">
    <name type="scientific">Leishmania enriettii</name>
    <dbReference type="NCBI Taxonomy" id="5663"/>
    <lineage>
        <taxon>Eukaryota</taxon>
        <taxon>Discoba</taxon>
        <taxon>Euglenozoa</taxon>
        <taxon>Kinetoplastea</taxon>
        <taxon>Metakinetoplastina</taxon>
        <taxon>Trypanosomatida</taxon>
        <taxon>Trypanosomatidae</taxon>
        <taxon>Leishmaniinae</taxon>
        <taxon>Leishmania</taxon>
    </lineage>
</organism>
<name>A0A836GHB8_LEIEN</name>
<feature type="region of interest" description="Disordered" evidence="1">
    <location>
        <begin position="360"/>
        <end position="486"/>
    </location>
</feature>
<dbReference type="AlphaFoldDB" id="A0A836GHB8"/>
<dbReference type="OrthoDB" id="266577at2759"/>
<evidence type="ECO:0000313" key="3">
    <source>
        <dbReference type="Proteomes" id="UP000674179"/>
    </source>
</evidence>
<keyword evidence="3" id="KW-1185">Reference proteome</keyword>
<sequence length="813" mass="85429">MQYSSHSSSATSAHAAPLVCIPQVRFMMGPYSMGGDGVAYSDAVMHSEVELLTGPSTFSHDFYGDTDAAHPAQREMGLHEAPGSGTAYEQGAYSAARLYECGESAGVGGFSRVIRYGYPSTSLDALHNPSVAVSGFTAPCLGPAHRTISAATSGTALSECHLSRKDGGGFSSASARTFLKSGDSFGGRSETSRLSLHNSVVTLASDLSYPAQESGGSAYYLETTYQGNKQDHGGVTQSAEGAGVVSAAQRQLSNSTHVTSRGAVSPLRSENSFSMVRQADHVARSMSGPLALHTPPQHLRSELSTSQSGKLAPPHKRSTTESDLQLAAVGIVSSASGSFGNGFGPTGCSPFYDLSTIATESQKTGRSPSAASSRDDTVSTTTTTSRSGSSRVPSTRRRSASERRSNTRPTGSASASSTRSIETSGAARQRSRLPEMMSTASAESKETTSNHGSANTSRSATGRPSPSAPRKPRRKDTTKLNHPRSVSIAAAHSVEGMKTSRPSSSCPVISVTKAEAPDSTPTAALFAEASRAKCAMEDKGRRHTAVASQPPRSLQQQSSHASAAHGATPAFVIAPPSHDERHPRPFLRRRYLRGHVTPLSAAEMQMTMVPFSPRRDVPPSRNTLRGPSPQAPAKTTVPLPPPQPDLITLPGTTPAWSPSVTASSSASFSVTPDKLITVPRSPGARRTQQKLAGLAGFHMPLGVEGLCVAAENSNERSLRSLGVRSGTELRMLGESSNCIMSRSCPSVEYSADEGTNPFLIQRSSSWSVHSARSTTDSSEVAGIARKKRQPERVPSAAHDAEEEHVTTHSKSSK</sequence>
<feature type="region of interest" description="Disordered" evidence="1">
    <location>
        <begin position="542"/>
        <end position="565"/>
    </location>
</feature>
<feature type="compositionally biased region" description="Polar residues" evidence="1">
    <location>
        <begin position="409"/>
        <end position="423"/>
    </location>
</feature>
<dbReference type="EMBL" id="JAFHKP010000031">
    <property type="protein sequence ID" value="KAG5472134.1"/>
    <property type="molecule type" value="Genomic_DNA"/>
</dbReference>
<accession>A0A836GHB8</accession>
<dbReference type="Proteomes" id="UP000674179">
    <property type="component" value="Chromosome 31"/>
</dbReference>
<gene>
    <name evidence="2" type="ORF">CUR178_02808</name>
</gene>
<feature type="region of interest" description="Disordered" evidence="1">
    <location>
        <begin position="611"/>
        <end position="641"/>
    </location>
</feature>
<feature type="compositionally biased region" description="Low complexity" evidence="1">
    <location>
        <begin position="378"/>
        <end position="393"/>
    </location>
</feature>
<evidence type="ECO:0000313" key="2">
    <source>
        <dbReference type="EMBL" id="KAG5472134.1"/>
    </source>
</evidence>
<reference evidence="2 3" key="1">
    <citation type="submission" date="2021-02" db="EMBL/GenBank/DDBJ databases">
        <title>Leishmania (Mundinia) enrietti genome sequencing and assembly.</title>
        <authorList>
            <person name="Almutairi H."/>
            <person name="Gatherer D."/>
        </authorList>
    </citation>
    <scope>NUCLEOTIDE SEQUENCE [LARGE SCALE GENOMIC DNA]</scope>
    <source>
        <strain evidence="2">CUR178</strain>
    </source>
</reference>
<dbReference type="RefSeq" id="XP_067690657.1">
    <property type="nucleotide sequence ID" value="XM_067834554.1"/>
</dbReference>
<feature type="compositionally biased region" description="Polar residues" evidence="1">
    <location>
        <begin position="450"/>
        <end position="462"/>
    </location>
</feature>
<feature type="region of interest" description="Disordered" evidence="1">
    <location>
        <begin position="765"/>
        <end position="813"/>
    </location>
</feature>
<protein>
    <submittedName>
        <fullName evidence="2">Uncharacterized protein</fullName>
    </submittedName>
</protein>
<dbReference type="GeneID" id="94170064"/>